<reference evidence="1" key="1">
    <citation type="journal article" date="2019" name="Science">
        <title>Mutation of a bHLH transcription factor allowed almond domestication.</title>
        <authorList>
            <person name="Sanchez-Perez R."/>
            <person name="Pavan S."/>
            <person name="Mazzeo R."/>
            <person name="Moldovan C."/>
            <person name="Aiese Cigliano R."/>
            <person name="Del Cueto J."/>
            <person name="Ricciardi F."/>
            <person name="Lotti C."/>
            <person name="Ricciardi L."/>
            <person name="Dicenta F."/>
            <person name="Lopez-Marques R.L."/>
            <person name="Lindberg Moller B."/>
        </authorList>
    </citation>
    <scope>NUCLEOTIDE SEQUENCE</scope>
</reference>
<dbReference type="AlphaFoldDB" id="A0A4Y1RJ09"/>
<accession>A0A4Y1RJ09</accession>
<name>A0A4Y1RJ09_PRUDU</name>
<gene>
    <name evidence="1" type="ORF">Prudu_015411</name>
</gene>
<dbReference type="EMBL" id="AP019302">
    <property type="protein sequence ID" value="BBH04311.1"/>
    <property type="molecule type" value="Genomic_DNA"/>
</dbReference>
<evidence type="ECO:0000313" key="1">
    <source>
        <dbReference type="EMBL" id="BBH04311.1"/>
    </source>
</evidence>
<organism evidence="1">
    <name type="scientific">Prunus dulcis</name>
    <name type="common">Almond</name>
    <name type="synonym">Amygdalus dulcis</name>
    <dbReference type="NCBI Taxonomy" id="3755"/>
    <lineage>
        <taxon>Eukaryota</taxon>
        <taxon>Viridiplantae</taxon>
        <taxon>Streptophyta</taxon>
        <taxon>Embryophyta</taxon>
        <taxon>Tracheophyta</taxon>
        <taxon>Spermatophyta</taxon>
        <taxon>Magnoliopsida</taxon>
        <taxon>eudicotyledons</taxon>
        <taxon>Gunneridae</taxon>
        <taxon>Pentapetalae</taxon>
        <taxon>rosids</taxon>
        <taxon>fabids</taxon>
        <taxon>Rosales</taxon>
        <taxon>Rosaceae</taxon>
        <taxon>Amygdaloideae</taxon>
        <taxon>Amygdaleae</taxon>
        <taxon>Prunus</taxon>
    </lineage>
</organism>
<sequence>MVMSSSRKIKALYKFMSSRKNEDIDPMLGLCLEQNAKELTAWKKNTVGRSFVLFLQSFYASYCCFFKLRPYK</sequence>
<proteinExistence type="predicted"/>
<protein>
    <submittedName>
        <fullName evidence="1">Uncharacterized protein</fullName>
    </submittedName>
</protein>